<organism evidence="2 3">
    <name type="scientific">Desulfonema magnum</name>
    <dbReference type="NCBI Taxonomy" id="45655"/>
    <lineage>
        <taxon>Bacteria</taxon>
        <taxon>Pseudomonadati</taxon>
        <taxon>Thermodesulfobacteriota</taxon>
        <taxon>Desulfobacteria</taxon>
        <taxon>Desulfobacterales</taxon>
        <taxon>Desulfococcaceae</taxon>
        <taxon>Desulfonema</taxon>
    </lineage>
</organism>
<dbReference type="Proteomes" id="UP000663722">
    <property type="component" value="Chromosome"/>
</dbReference>
<name>A0A975BXE9_9BACT</name>
<evidence type="ECO:0000259" key="1">
    <source>
        <dbReference type="Pfam" id="PF10543"/>
    </source>
</evidence>
<dbReference type="RefSeq" id="WP_207680457.1">
    <property type="nucleotide sequence ID" value="NZ_CP061800.1"/>
</dbReference>
<reference evidence="2" key="1">
    <citation type="journal article" date="2021" name="Microb. Physiol.">
        <title>Proteogenomic Insights into the Physiology of Marine, Sulfate-Reducing, Filamentous Desulfonema limicola and Desulfonema magnum.</title>
        <authorList>
            <person name="Schnaars V."/>
            <person name="Wohlbrand L."/>
            <person name="Scheve S."/>
            <person name="Hinrichs C."/>
            <person name="Reinhardt R."/>
            <person name="Rabus R."/>
        </authorList>
    </citation>
    <scope>NUCLEOTIDE SEQUENCE</scope>
    <source>
        <strain evidence="2">4be13</strain>
    </source>
</reference>
<dbReference type="EMBL" id="CP061800">
    <property type="protein sequence ID" value="QTA93576.1"/>
    <property type="molecule type" value="Genomic_DNA"/>
</dbReference>
<evidence type="ECO:0000313" key="3">
    <source>
        <dbReference type="Proteomes" id="UP000663722"/>
    </source>
</evidence>
<dbReference type="GO" id="GO:0003677">
    <property type="term" value="F:DNA binding"/>
    <property type="evidence" value="ECO:0007669"/>
    <property type="project" value="UniProtKB-KW"/>
</dbReference>
<keyword evidence="2" id="KW-0238">DNA-binding</keyword>
<dbReference type="AlphaFoldDB" id="A0A975BXE9"/>
<keyword evidence="3" id="KW-1185">Reference proteome</keyword>
<gene>
    <name evidence="2" type="ORF">dnm_096790</name>
</gene>
<dbReference type="Pfam" id="PF10543">
    <property type="entry name" value="ORF6N"/>
    <property type="match status" value="1"/>
</dbReference>
<dbReference type="KEGG" id="dmm:dnm_096790"/>
<sequence>MNKELTLSSEVVTINGHPVRKIYGGFRDDQPCILAKQVAELHEYDLGEINRIVNRNTDWFDEGIDIIDLKNEIISGSSSGMVSNHPSDFLIKSGFYANSQAVGGAKYIYLFSQQGYALLCKLLKSDLARQIYKQMVREYFIMKEKLENRSARTQTIGDMLKIASDLWKLRWTLCTMKSPFFSTVFN</sequence>
<evidence type="ECO:0000313" key="2">
    <source>
        <dbReference type="EMBL" id="QTA93576.1"/>
    </source>
</evidence>
<protein>
    <submittedName>
        <fullName evidence="2">DNA-binding domain-containing protein, KilA-N-like</fullName>
    </submittedName>
</protein>
<accession>A0A975BXE9</accession>
<dbReference type="InterPro" id="IPR018873">
    <property type="entry name" value="KilA-N_DNA-bd_domain"/>
</dbReference>
<proteinExistence type="predicted"/>
<feature type="domain" description="KilA-N DNA-binding" evidence="1">
    <location>
        <begin position="29"/>
        <end position="121"/>
    </location>
</feature>